<dbReference type="AlphaFoldDB" id="A0A8S3W4P1"/>
<dbReference type="Pfam" id="PF07841">
    <property type="entry name" value="DM4_12"/>
    <property type="match status" value="1"/>
</dbReference>
<dbReference type="PANTHER" id="PTHR21398:SF22">
    <property type="entry name" value="IP12060P-RELATED"/>
    <property type="match status" value="1"/>
</dbReference>
<dbReference type="OrthoDB" id="7526931at2759"/>
<dbReference type="EMBL" id="CAJQZP010000141">
    <property type="protein sequence ID" value="CAG4940036.1"/>
    <property type="molecule type" value="Genomic_DNA"/>
</dbReference>
<accession>A0A8S3W4P1</accession>
<evidence type="ECO:0000313" key="2">
    <source>
        <dbReference type="EMBL" id="CAG4940036.1"/>
    </source>
</evidence>
<comment type="caution">
    <text evidence="2">The sequence shown here is derived from an EMBL/GenBank/DDBJ whole genome shotgun (WGS) entry which is preliminary data.</text>
</comment>
<protein>
    <submittedName>
        <fullName evidence="2">(apollo) hypothetical protein</fullName>
    </submittedName>
</protein>
<organism evidence="2 3">
    <name type="scientific">Parnassius apollo</name>
    <name type="common">Apollo butterfly</name>
    <name type="synonym">Papilio apollo</name>
    <dbReference type="NCBI Taxonomy" id="110799"/>
    <lineage>
        <taxon>Eukaryota</taxon>
        <taxon>Metazoa</taxon>
        <taxon>Ecdysozoa</taxon>
        <taxon>Arthropoda</taxon>
        <taxon>Hexapoda</taxon>
        <taxon>Insecta</taxon>
        <taxon>Pterygota</taxon>
        <taxon>Neoptera</taxon>
        <taxon>Endopterygota</taxon>
        <taxon>Lepidoptera</taxon>
        <taxon>Glossata</taxon>
        <taxon>Ditrysia</taxon>
        <taxon>Papilionoidea</taxon>
        <taxon>Papilionidae</taxon>
        <taxon>Parnassiinae</taxon>
        <taxon>Parnassini</taxon>
        <taxon>Parnassius</taxon>
        <taxon>Parnassius</taxon>
    </lineage>
</organism>
<evidence type="ECO:0000256" key="1">
    <source>
        <dbReference type="SAM" id="MobiDB-lite"/>
    </source>
</evidence>
<gene>
    <name evidence="2" type="ORF">PAPOLLO_LOCUS1917</name>
</gene>
<name>A0A8S3W4P1_PARAO</name>
<feature type="region of interest" description="Disordered" evidence="1">
    <location>
        <begin position="1"/>
        <end position="55"/>
    </location>
</feature>
<dbReference type="Proteomes" id="UP000691718">
    <property type="component" value="Unassembled WGS sequence"/>
</dbReference>
<sequence>MAHRMSDNAIASALVEESDDELDELFLPGSEDESDHLSVQSECESEEEEITSGGEFSSSRQFCMGKDCKTKWLKEPQRTNIRTRNENIITHLPGVKSQYKDKKTHLECFEAFISNEILEYYLLIFLLMSISVNGQNNADGSRRQRRYLLFTPNTQWGVFVTVSIPLHPETTVSVAWFFEANYYNVANATYFEPLLGDTMIPTKRNQRSVDSFSQVLTRKRLYVFIESLLEKHGYSGRACLLRAICEGTTSHFWHNGVLGDVLHLILTPSTSISEIDVEDCYYEAEYNGLEEQCEYYFNECPDSPLELISMYL</sequence>
<proteinExistence type="predicted"/>
<dbReference type="SMART" id="SM00718">
    <property type="entry name" value="DM4_12"/>
    <property type="match status" value="1"/>
</dbReference>
<reference evidence="2" key="1">
    <citation type="submission" date="2021-04" db="EMBL/GenBank/DDBJ databases">
        <authorList>
            <person name="Tunstrom K."/>
        </authorList>
    </citation>
    <scope>NUCLEOTIDE SEQUENCE</scope>
</reference>
<dbReference type="InterPro" id="IPR006631">
    <property type="entry name" value="DM4_12"/>
</dbReference>
<keyword evidence="3" id="KW-1185">Reference proteome</keyword>
<dbReference type="PANTHER" id="PTHR21398">
    <property type="entry name" value="AGAP007094-PA"/>
    <property type="match status" value="1"/>
</dbReference>
<feature type="compositionally biased region" description="Acidic residues" evidence="1">
    <location>
        <begin position="16"/>
        <end position="34"/>
    </location>
</feature>
<evidence type="ECO:0000313" key="3">
    <source>
        <dbReference type="Proteomes" id="UP000691718"/>
    </source>
</evidence>